<sequence length="211" mass="23428">MSNKALKLLPYRTIFFISDLQTRFRGVIHGFDHVVATTNKMLKIANVLEIPVVVSEQNPTKLGKTVEELDFTQLGSLHRMTVEKSLFSLLTPEVGQLLLSVDHAHIKSVVLMGIESHICVLQTTLDLLERGYDVHVLADGVSSCNKEEIPWALERMRQAGAQITTSESVAYQLMGDAGNVNFRAFANIIKEESEATKNTVKNLLGQPKPTK</sequence>
<keyword evidence="3" id="KW-0378">Hydrolase</keyword>
<dbReference type="SUPFAM" id="SSF52499">
    <property type="entry name" value="Isochorismatase-like hydrolases"/>
    <property type="match status" value="1"/>
</dbReference>
<dbReference type="Gene3D" id="3.40.50.850">
    <property type="entry name" value="Isochorismatase-like"/>
    <property type="match status" value="1"/>
</dbReference>
<evidence type="ECO:0000259" key="2">
    <source>
        <dbReference type="Pfam" id="PF00857"/>
    </source>
</evidence>
<dbReference type="OrthoDB" id="269496at2759"/>
<proteinExistence type="inferred from homology"/>
<evidence type="ECO:0000256" key="1">
    <source>
        <dbReference type="ARBA" id="ARBA00006336"/>
    </source>
</evidence>
<name>A0A286UNH6_9AGAM</name>
<dbReference type="InterPro" id="IPR000868">
    <property type="entry name" value="Isochorismatase-like_dom"/>
</dbReference>
<evidence type="ECO:0000313" key="3">
    <source>
        <dbReference type="EMBL" id="PAV21120.1"/>
    </source>
</evidence>
<organism evidence="3 4">
    <name type="scientific">Pyrrhoderma noxium</name>
    <dbReference type="NCBI Taxonomy" id="2282107"/>
    <lineage>
        <taxon>Eukaryota</taxon>
        <taxon>Fungi</taxon>
        <taxon>Dikarya</taxon>
        <taxon>Basidiomycota</taxon>
        <taxon>Agaricomycotina</taxon>
        <taxon>Agaricomycetes</taxon>
        <taxon>Hymenochaetales</taxon>
        <taxon>Hymenochaetaceae</taxon>
        <taxon>Pyrrhoderma</taxon>
    </lineage>
</organism>
<dbReference type="PANTHER" id="PTHR14119:SF3">
    <property type="entry name" value="ISOCHORISMATASE DOMAIN-CONTAINING PROTEIN 2"/>
    <property type="match status" value="1"/>
</dbReference>
<dbReference type="Proteomes" id="UP000217199">
    <property type="component" value="Unassembled WGS sequence"/>
</dbReference>
<accession>A0A286UNH6</accession>
<comment type="caution">
    <text evidence="3">The sequence shown here is derived from an EMBL/GenBank/DDBJ whole genome shotgun (WGS) entry which is preliminary data.</text>
</comment>
<dbReference type="InParanoid" id="A0A286UNH6"/>
<dbReference type="Pfam" id="PF00857">
    <property type="entry name" value="Isochorismatase"/>
    <property type="match status" value="1"/>
</dbReference>
<dbReference type="PANTHER" id="PTHR14119">
    <property type="entry name" value="HYDROLASE"/>
    <property type="match status" value="1"/>
</dbReference>
<feature type="domain" description="Isochorismatase-like" evidence="2">
    <location>
        <begin position="13"/>
        <end position="167"/>
    </location>
</feature>
<keyword evidence="4" id="KW-1185">Reference proteome</keyword>
<comment type="similarity">
    <text evidence="1">Belongs to the isochorismatase family.</text>
</comment>
<dbReference type="STRING" id="2282107.A0A286UNH6"/>
<dbReference type="InterPro" id="IPR050993">
    <property type="entry name" value="Isochorismatase_domain"/>
</dbReference>
<dbReference type="AlphaFoldDB" id="A0A286UNH6"/>
<gene>
    <name evidence="3" type="ORF">PNOK_0374700</name>
</gene>
<reference evidence="3 4" key="1">
    <citation type="journal article" date="2017" name="Mol. Ecol.">
        <title>Comparative and population genomic landscape of Phellinus noxius: A hypervariable fungus causing root rot in trees.</title>
        <authorList>
            <person name="Chung C.L."/>
            <person name="Lee T.J."/>
            <person name="Akiba M."/>
            <person name="Lee H.H."/>
            <person name="Kuo T.H."/>
            <person name="Liu D."/>
            <person name="Ke H.M."/>
            <person name="Yokoi T."/>
            <person name="Roa M.B."/>
            <person name="Lu M.J."/>
            <person name="Chang Y.Y."/>
            <person name="Ann P.J."/>
            <person name="Tsai J.N."/>
            <person name="Chen C.Y."/>
            <person name="Tzean S.S."/>
            <person name="Ota Y."/>
            <person name="Hattori T."/>
            <person name="Sahashi N."/>
            <person name="Liou R.F."/>
            <person name="Kikuchi T."/>
            <person name="Tsai I.J."/>
        </authorList>
    </citation>
    <scope>NUCLEOTIDE SEQUENCE [LARGE SCALE GENOMIC DNA]</scope>
    <source>
        <strain evidence="3 4">FFPRI411160</strain>
    </source>
</reference>
<dbReference type="EMBL" id="NBII01000003">
    <property type="protein sequence ID" value="PAV21120.1"/>
    <property type="molecule type" value="Genomic_DNA"/>
</dbReference>
<evidence type="ECO:0000313" key="4">
    <source>
        <dbReference type="Proteomes" id="UP000217199"/>
    </source>
</evidence>
<dbReference type="GO" id="GO:0016787">
    <property type="term" value="F:hydrolase activity"/>
    <property type="evidence" value="ECO:0007669"/>
    <property type="project" value="UniProtKB-KW"/>
</dbReference>
<dbReference type="InterPro" id="IPR036380">
    <property type="entry name" value="Isochorismatase-like_sf"/>
</dbReference>
<protein>
    <submittedName>
        <fullName evidence="3">Isochorismatase hydrolase</fullName>
    </submittedName>
</protein>